<dbReference type="OrthoDB" id="290587at2"/>
<protein>
    <recommendedName>
        <fullName evidence="3">PilZ domain-containing protein</fullName>
    </recommendedName>
</protein>
<proteinExistence type="predicted"/>
<dbReference type="RefSeq" id="WP_105352158.1">
    <property type="nucleotide sequence ID" value="NZ_PUIB01000007.1"/>
</dbReference>
<sequence length="157" mass="18426">MLERDSEEVFVAEHDASKPPSFRETLRKLPFKVQVPRSQLGELMKSGPCSSRMAEQRRHVRFHHFKQGILGYQQTLLPIRRLQALHLVLITNISKSGIGILHSEQLYPREHFFLWIEDRGFLRVDVARCRKVNENCFDIGFLCPQLADLLNEREFLK</sequence>
<evidence type="ECO:0000313" key="1">
    <source>
        <dbReference type="EMBL" id="PQO40931.1"/>
    </source>
</evidence>
<dbReference type="Proteomes" id="UP000239388">
    <property type="component" value="Unassembled WGS sequence"/>
</dbReference>
<organism evidence="1 2">
    <name type="scientific">Blastopirellula marina</name>
    <dbReference type="NCBI Taxonomy" id="124"/>
    <lineage>
        <taxon>Bacteria</taxon>
        <taxon>Pseudomonadati</taxon>
        <taxon>Planctomycetota</taxon>
        <taxon>Planctomycetia</taxon>
        <taxon>Pirellulales</taxon>
        <taxon>Pirellulaceae</taxon>
        <taxon>Blastopirellula</taxon>
    </lineage>
</organism>
<name>A0A2S8G9J4_9BACT</name>
<gene>
    <name evidence="1" type="ORF">C5Y98_04955</name>
</gene>
<evidence type="ECO:0008006" key="3">
    <source>
        <dbReference type="Google" id="ProtNLM"/>
    </source>
</evidence>
<evidence type="ECO:0000313" key="2">
    <source>
        <dbReference type="Proteomes" id="UP000239388"/>
    </source>
</evidence>
<accession>A0A2S8G9J4</accession>
<dbReference type="AlphaFoldDB" id="A0A2S8G9J4"/>
<dbReference type="EMBL" id="PUIB01000007">
    <property type="protein sequence ID" value="PQO40931.1"/>
    <property type="molecule type" value="Genomic_DNA"/>
</dbReference>
<reference evidence="1 2" key="1">
    <citation type="submission" date="2018-02" db="EMBL/GenBank/DDBJ databases">
        <title>Comparative genomes isolates from brazilian mangrove.</title>
        <authorList>
            <person name="Araujo J.E."/>
            <person name="Taketani R.G."/>
            <person name="Silva M.C.P."/>
            <person name="Loureco M.V."/>
            <person name="Andreote F.D."/>
        </authorList>
    </citation>
    <scope>NUCLEOTIDE SEQUENCE [LARGE SCALE GENOMIC DNA]</scope>
    <source>
        <strain evidence="1 2">NAP PRIS-MGV</strain>
    </source>
</reference>
<comment type="caution">
    <text evidence="1">The sequence shown here is derived from an EMBL/GenBank/DDBJ whole genome shotgun (WGS) entry which is preliminary data.</text>
</comment>